<accession>A0ACC1P6A6</accession>
<name>A0ACC1P6A6_9PEZI</name>
<evidence type="ECO:0000313" key="2">
    <source>
        <dbReference type="Proteomes" id="UP001143856"/>
    </source>
</evidence>
<keyword evidence="2" id="KW-1185">Reference proteome</keyword>
<dbReference type="Proteomes" id="UP001143856">
    <property type="component" value="Unassembled WGS sequence"/>
</dbReference>
<sequence>MSPPLQAIIDAVAVLKVFLELPLPQGSLLGVGGVSYIYLLSHPNESVRIYTTRIPSLGYLAQALLMDPLSITASVIAIVGALGAIRKGYKSIVDLGKASQEFLDLVGEIEAVHAYLEMLHSVLDTGFNTQAFTTLDLTPLGTSLSRLECTIQKLQSALKQAETDSKTSEDGCRISKMKWQVYKSKVMQLRDEVRYRKQDLVDKIALLQLAVGLAWASMFGPGASLHFRVARVVKSNSTRAFLTVRYGTLPMLRYLMETGLALPNDTTPSGENLLFYAISYRQQSMVNYLLELGADAFQPDIHGMSPISLIRYQSSYSPKKTTGYLHLLAEDEDPKPTEYPLFEILKNGTDAELEHILNECPSLVNEPIHSFSTLLIESVLLSRYSAMELLLLRGANLGKRDALGNSALHYAITYDDYQATETLLRFPGSIFVETDGFNPLDLALEYSSSRVISLLISFGIGPSCISNHGSRNPFERLSLRSPRRCQDENDIEATVNQLLSIGMGFKDNGGKPCELAVYRDSYRLLRVLLKVGARFWKPMEGKHSVFHLAAEYATLNTIEVLRGAKIGGIDPDAEWGGRTATKIFKRRETCAEERLRPGQSRPTAEDSVSFRLLISEARERYKNERALLEAGDSVGDSSSGIGALSGEEQGKGAEEKPPLPGTWVE</sequence>
<reference evidence="1" key="1">
    <citation type="submission" date="2022-10" db="EMBL/GenBank/DDBJ databases">
        <title>Genome Sequence of Xylaria curta.</title>
        <authorList>
            <person name="Buettner E."/>
        </authorList>
    </citation>
    <scope>NUCLEOTIDE SEQUENCE</scope>
    <source>
        <strain evidence="1">Babe10</strain>
    </source>
</reference>
<protein>
    <submittedName>
        <fullName evidence="1">Uncharacterized protein</fullName>
    </submittedName>
</protein>
<evidence type="ECO:0000313" key="1">
    <source>
        <dbReference type="EMBL" id="KAJ2987479.1"/>
    </source>
</evidence>
<gene>
    <name evidence="1" type="ORF">NUW58_g4485</name>
</gene>
<proteinExistence type="predicted"/>
<comment type="caution">
    <text evidence="1">The sequence shown here is derived from an EMBL/GenBank/DDBJ whole genome shotgun (WGS) entry which is preliminary data.</text>
</comment>
<dbReference type="EMBL" id="JAPDGR010000784">
    <property type="protein sequence ID" value="KAJ2987479.1"/>
    <property type="molecule type" value="Genomic_DNA"/>
</dbReference>
<organism evidence="1 2">
    <name type="scientific">Xylaria curta</name>
    <dbReference type="NCBI Taxonomy" id="42375"/>
    <lineage>
        <taxon>Eukaryota</taxon>
        <taxon>Fungi</taxon>
        <taxon>Dikarya</taxon>
        <taxon>Ascomycota</taxon>
        <taxon>Pezizomycotina</taxon>
        <taxon>Sordariomycetes</taxon>
        <taxon>Xylariomycetidae</taxon>
        <taxon>Xylariales</taxon>
        <taxon>Xylariaceae</taxon>
        <taxon>Xylaria</taxon>
    </lineage>
</organism>